<accession>A0AAD4Q6U3</accession>
<name>A0AAD4Q6U3_9EURO</name>
<reference evidence="1" key="1">
    <citation type="submission" date="2021-12" db="EMBL/GenBank/DDBJ databases">
        <title>Convergent genome expansion in fungi linked to evolution of root-endophyte symbiosis.</title>
        <authorList>
            <consortium name="DOE Joint Genome Institute"/>
            <person name="Ke Y.-H."/>
            <person name="Bonito G."/>
            <person name="Liao H.-L."/>
            <person name="Looney B."/>
            <person name="Rojas-Flechas A."/>
            <person name="Nash J."/>
            <person name="Hameed K."/>
            <person name="Schadt C."/>
            <person name="Martin F."/>
            <person name="Crous P.W."/>
            <person name="Miettinen O."/>
            <person name="Magnuson J.K."/>
            <person name="Labbe J."/>
            <person name="Jacobson D."/>
            <person name="Doktycz M.J."/>
            <person name="Veneault-Fourrey C."/>
            <person name="Kuo A."/>
            <person name="Mondo S."/>
            <person name="Calhoun S."/>
            <person name="Riley R."/>
            <person name="Ohm R."/>
            <person name="LaButti K."/>
            <person name="Andreopoulos B."/>
            <person name="Pangilinan J."/>
            <person name="Nolan M."/>
            <person name="Tritt A."/>
            <person name="Clum A."/>
            <person name="Lipzen A."/>
            <person name="Daum C."/>
            <person name="Barry K."/>
            <person name="Grigoriev I.V."/>
            <person name="Vilgalys R."/>
        </authorList>
    </citation>
    <scope>NUCLEOTIDE SEQUENCE</scope>
    <source>
        <strain evidence="1">PMI_201</strain>
    </source>
</reference>
<keyword evidence="2" id="KW-1185">Reference proteome</keyword>
<gene>
    <name evidence="1" type="ORF">BGW36DRAFT_368554</name>
</gene>
<dbReference type="RefSeq" id="XP_046078624.1">
    <property type="nucleotide sequence ID" value="XM_046215006.1"/>
</dbReference>
<evidence type="ECO:0000313" key="2">
    <source>
        <dbReference type="Proteomes" id="UP001201262"/>
    </source>
</evidence>
<protein>
    <submittedName>
        <fullName evidence="1">Uncharacterized protein</fullName>
    </submittedName>
</protein>
<evidence type="ECO:0000313" key="1">
    <source>
        <dbReference type="EMBL" id="KAH8706003.1"/>
    </source>
</evidence>
<dbReference type="AlphaFoldDB" id="A0AAD4Q6U3"/>
<organism evidence="1 2">
    <name type="scientific">Talaromyces proteolyticus</name>
    <dbReference type="NCBI Taxonomy" id="1131652"/>
    <lineage>
        <taxon>Eukaryota</taxon>
        <taxon>Fungi</taxon>
        <taxon>Dikarya</taxon>
        <taxon>Ascomycota</taxon>
        <taxon>Pezizomycotina</taxon>
        <taxon>Eurotiomycetes</taxon>
        <taxon>Eurotiomycetidae</taxon>
        <taxon>Eurotiales</taxon>
        <taxon>Trichocomaceae</taxon>
        <taxon>Talaromyces</taxon>
        <taxon>Talaromyces sect. Bacilispori</taxon>
    </lineage>
</organism>
<comment type="caution">
    <text evidence="1">The sequence shown here is derived from an EMBL/GenBank/DDBJ whole genome shotgun (WGS) entry which is preliminary data.</text>
</comment>
<dbReference type="Proteomes" id="UP001201262">
    <property type="component" value="Unassembled WGS sequence"/>
</dbReference>
<sequence length="170" mass="18988">MLRSEVENCRRHAFFHCQLEHSIVVLWNNPKGENTFSEIVSSASKSNSVKKSSADNIATAHNPHVAYVRDDTWYLICLPYGTSLDVVSRKALISQRIAENDWQKQAALRNGPIVCLEYGVAPIPAALCVCAELRFAWSVLSKEHDDTIAHGCAILHAQYDANPYCAMRSQ</sequence>
<proteinExistence type="predicted"/>
<dbReference type="EMBL" id="JAJTJA010000001">
    <property type="protein sequence ID" value="KAH8706003.1"/>
    <property type="molecule type" value="Genomic_DNA"/>
</dbReference>
<dbReference type="GeneID" id="70245293"/>